<dbReference type="InterPro" id="IPR044926">
    <property type="entry name" value="RGS_subdomain_2"/>
</dbReference>
<dbReference type="eggNOG" id="KOG3528">
    <property type="taxonomic scope" value="Eukaryota"/>
</dbReference>
<sequence>MHPVRRRKKRPNYGVRTVEVKRGQNGFGFTISGQHPCILSCIVPGSPAETSGLRAGDYLVAVEGQSVSKVPHDDVVRLIGCSNGVLKLQIAESYYSDSSDDDVIIASRQKPKYTHKTTFTRIHSYQSNRSLIKVVRDLRTGAMFEEDECVLTPPRSSKPDWKDVSPLVRPLLISCLPESGLPADYSHNYHSSLTREPDNHEILTAVVGYVGTIEMPTKLPPQSSLQVVRGCIKRLRAEKRTHTPVLMTVLSRSLRLASGNGATLAVYPKERVTFCARAQDKDDRHFGVVTTGSGHADPSSSCHVFALDPKHHTNLTNRARLFSIDCQGEHSSAATKEVPLTSEPIVTLIKSLYEGDGGSGSSGAVSMAVNRAGVANSPQPSHDSTTTTSNSDSGIGFRDDSGNQSDRILMVEPNNRPQLHLHHVCLATSYCKEYSLFMTFLLAVSTDLFKTEYMFKLFRCPVGSLEDKVNFREMNASCRSRSPLSTGSEGPAFLEEMSVSSAATKSPTEDLASPYKLSPKVWFLIKVRHRVSMQSSSMVYSSLYREPKYSSSPETYPNQFSRKKSTYRVVKLIYIRKKINSRKNRGELQKSSYRKRPMPGTHWGSLQDLRVLSTDCESPVHTLVKMANTDKGAVSSWATSFEKLLDDTIGLQTFAEFLKKEFSHENIFFWVSCENYRRMEDVEERKKKAKEIFECHLDLGALEPVNVDSYARQITEEQLDSAPPDLFLQAQKQIFNLMKFDSYPRFIKSELYKECVVRVLAGEEIPVKSSSSQLQLNSSVPHTKVGYPCMESSVPTRFCQGSKARDGERASFNNTDILLTLFKLIKSWSDAEERCRKSLLGWAVRRGWAKSRDRADNYSDEGGNSVSSSISSLSTWDVALSSGLTRVGLPDGSTAVVPARPGLTVRDLISNLLSKRAIDMPDFNVRFNYRNKVICLDDDASSLSGQEVTVERKVVFRLDLPNRKTILVKSRGCNSLSHVLRPILIKYGYSIDMVTLCLVSMKRIMSVKDLDLFGPIGTLTEVRDQQRERHRNRAKYINFFTKSLDEITNRVFEELLQGKVGSSNPVLSDQGSVRSEDWGSESSSGILDRFLRCDSAFIDKQRVSIKSNTFKNQIKSEEGERKSTLSKLPPLIAKLKPSSKYESRSESDVLYEGLKRAQRSRLEDQRGTEINFELPDFLK</sequence>
<dbReference type="SMART" id="SM00390">
    <property type="entry name" value="GoLoco"/>
    <property type="match status" value="1"/>
</dbReference>
<dbReference type="FunFam" id="1.10.167.10:FF:000001">
    <property type="entry name" value="Putative regulator of g-protein signaling 12"/>
    <property type="match status" value="1"/>
</dbReference>
<proteinExistence type="predicted"/>
<dbReference type="Gene3D" id="2.30.42.10">
    <property type="match status" value="1"/>
</dbReference>
<dbReference type="Pfam" id="PF02196">
    <property type="entry name" value="RBD"/>
    <property type="match status" value="1"/>
</dbReference>
<dbReference type="PROSITE" id="PS50877">
    <property type="entry name" value="GOLOCO"/>
    <property type="match status" value="1"/>
</dbReference>
<dbReference type="EMBL" id="ACPB03004383">
    <property type="status" value="NOT_ANNOTATED_CDS"/>
    <property type="molecule type" value="Genomic_DNA"/>
</dbReference>
<evidence type="ECO:0000256" key="3">
    <source>
        <dbReference type="ARBA" id="ARBA00022490"/>
    </source>
</evidence>
<dbReference type="SUPFAM" id="SSF48097">
    <property type="entry name" value="Regulator of G-protein signaling, RGS"/>
    <property type="match status" value="1"/>
</dbReference>
<dbReference type="InterPro" id="IPR016137">
    <property type="entry name" value="RGS"/>
</dbReference>
<dbReference type="InterPro" id="IPR003109">
    <property type="entry name" value="GoLoco_motif"/>
</dbReference>
<evidence type="ECO:0000256" key="1">
    <source>
        <dbReference type="ARBA" id="ARBA00004496"/>
    </source>
</evidence>
<dbReference type="Proteomes" id="UP000015103">
    <property type="component" value="Unassembled WGS sequence"/>
</dbReference>
<dbReference type="HOGENOM" id="CLU_002190_0_0_1"/>
<dbReference type="PROSITE" id="PS01179">
    <property type="entry name" value="PID"/>
    <property type="match status" value="1"/>
</dbReference>
<dbReference type="SUPFAM" id="SSF54236">
    <property type="entry name" value="Ubiquitin-like"/>
    <property type="match status" value="2"/>
</dbReference>
<dbReference type="Gene3D" id="2.30.29.30">
    <property type="entry name" value="Pleckstrin-homology domain (PH domain)/Phosphotyrosine-binding domain (PTB)"/>
    <property type="match status" value="1"/>
</dbReference>
<keyword evidence="3" id="KW-0963">Cytoplasm</keyword>
<dbReference type="PRINTS" id="PR01301">
    <property type="entry name" value="RGSPROTEIN"/>
</dbReference>
<dbReference type="SMART" id="SM00315">
    <property type="entry name" value="RGS"/>
    <property type="match status" value="1"/>
</dbReference>
<keyword evidence="4" id="KW-0677">Repeat</keyword>
<evidence type="ECO:0000313" key="6">
    <source>
        <dbReference type="EnsemblMetazoa" id="RPRC005089-PA"/>
    </source>
</evidence>
<dbReference type="SUPFAM" id="SSF50156">
    <property type="entry name" value="PDZ domain-like"/>
    <property type="match status" value="1"/>
</dbReference>
<dbReference type="PANTHER" id="PTHR45945:SF3">
    <property type="entry name" value="REGULATOR OF G-PROTEIN SIGNALING LOCO"/>
    <property type="match status" value="1"/>
</dbReference>
<dbReference type="PROSITE" id="PS50132">
    <property type="entry name" value="RGS"/>
    <property type="match status" value="1"/>
</dbReference>
<dbReference type="SUPFAM" id="SSF50729">
    <property type="entry name" value="PH domain-like"/>
    <property type="match status" value="1"/>
</dbReference>
<accession>T1HM15</accession>
<keyword evidence="7" id="KW-1185">Reference proteome</keyword>
<dbReference type="InterPro" id="IPR006020">
    <property type="entry name" value="PTB/PI_dom"/>
</dbReference>
<dbReference type="VEuPathDB" id="VectorBase:RPRC005089"/>
<dbReference type="InterPro" id="IPR011993">
    <property type="entry name" value="PH-like_dom_sf"/>
</dbReference>
<feature type="compositionally biased region" description="Low complexity" evidence="5">
    <location>
        <begin position="383"/>
        <end position="393"/>
    </location>
</feature>
<dbReference type="InParanoid" id="T1HM15"/>
<keyword evidence="2" id="KW-0343">GTPase activation</keyword>
<dbReference type="SMART" id="SM00462">
    <property type="entry name" value="PTB"/>
    <property type="match status" value="1"/>
</dbReference>
<evidence type="ECO:0000256" key="2">
    <source>
        <dbReference type="ARBA" id="ARBA00022468"/>
    </source>
</evidence>
<name>T1HM15_RHOPR</name>
<reference evidence="6" key="1">
    <citation type="submission" date="2015-05" db="UniProtKB">
        <authorList>
            <consortium name="EnsemblMetazoa"/>
        </authorList>
    </citation>
    <scope>IDENTIFICATION</scope>
</reference>
<dbReference type="STRING" id="13249.T1HM15"/>
<dbReference type="Pfam" id="PF00615">
    <property type="entry name" value="RGS"/>
    <property type="match status" value="1"/>
</dbReference>
<dbReference type="GO" id="GO:0008277">
    <property type="term" value="P:regulation of G protein-coupled receptor signaling pathway"/>
    <property type="evidence" value="ECO:0007669"/>
    <property type="project" value="TreeGrafter"/>
</dbReference>
<dbReference type="GO" id="GO:0005634">
    <property type="term" value="C:nucleus"/>
    <property type="evidence" value="ECO:0007669"/>
    <property type="project" value="TreeGrafter"/>
</dbReference>
<dbReference type="InterPro" id="IPR003116">
    <property type="entry name" value="RBD_dom"/>
</dbReference>
<dbReference type="InterPro" id="IPR029071">
    <property type="entry name" value="Ubiquitin-like_domsf"/>
</dbReference>
<dbReference type="InterPro" id="IPR046995">
    <property type="entry name" value="RGS10/12/14-like"/>
</dbReference>
<dbReference type="Pfam" id="PF00595">
    <property type="entry name" value="PDZ"/>
    <property type="match status" value="1"/>
</dbReference>
<feature type="region of interest" description="Disordered" evidence="5">
    <location>
        <begin position="374"/>
        <end position="404"/>
    </location>
</feature>
<dbReference type="PANTHER" id="PTHR45945">
    <property type="entry name" value="REGULATOR OF G-PROTEIN SIGNALING LOCO"/>
    <property type="match status" value="1"/>
</dbReference>
<dbReference type="GO" id="GO:0005096">
    <property type="term" value="F:GTPase activator activity"/>
    <property type="evidence" value="ECO:0007669"/>
    <property type="project" value="UniProtKB-KW"/>
</dbReference>
<dbReference type="SMART" id="SM00228">
    <property type="entry name" value="PDZ"/>
    <property type="match status" value="1"/>
</dbReference>
<organism evidence="6 7">
    <name type="scientific">Rhodnius prolixus</name>
    <name type="common">Triatomid bug</name>
    <dbReference type="NCBI Taxonomy" id="13249"/>
    <lineage>
        <taxon>Eukaryota</taxon>
        <taxon>Metazoa</taxon>
        <taxon>Ecdysozoa</taxon>
        <taxon>Arthropoda</taxon>
        <taxon>Hexapoda</taxon>
        <taxon>Insecta</taxon>
        <taxon>Pterygota</taxon>
        <taxon>Neoptera</taxon>
        <taxon>Paraneoptera</taxon>
        <taxon>Hemiptera</taxon>
        <taxon>Heteroptera</taxon>
        <taxon>Panheteroptera</taxon>
        <taxon>Cimicomorpha</taxon>
        <taxon>Reduviidae</taxon>
        <taxon>Triatominae</taxon>
        <taxon>Rhodnius</taxon>
    </lineage>
</organism>
<dbReference type="Gene3D" id="1.10.167.10">
    <property type="entry name" value="Regulator of G-protein Signalling 4, domain 2"/>
    <property type="match status" value="1"/>
</dbReference>
<dbReference type="InterPro" id="IPR001478">
    <property type="entry name" value="PDZ"/>
</dbReference>
<dbReference type="CDD" id="cd06710">
    <property type="entry name" value="PDZ_RGS12-like"/>
    <property type="match status" value="1"/>
</dbReference>
<protein>
    <submittedName>
        <fullName evidence="6">Uncharacterized protein</fullName>
    </submittedName>
</protein>
<dbReference type="PROSITE" id="PS50106">
    <property type="entry name" value="PDZ"/>
    <property type="match status" value="1"/>
</dbReference>
<evidence type="ECO:0000256" key="5">
    <source>
        <dbReference type="SAM" id="MobiDB-lite"/>
    </source>
</evidence>
<evidence type="ECO:0000313" key="7">
    <source>
        <dbReference type="Proteomes" id="UP000015103"/>
    </source>
</evidence>
<dbReference type="InterPro" id="IPR036305">
    <property type="entry name" value="RGS_sf"/>
</dbReference>
<dbReference type="InterPro" id="IPR036034">
    <property type="entry name" value="PDZ_sf"/>
</dbReference>
<dbReference type="GO" id="GO:0007165">
    <property type="term" value="P:signal transduction"/>
    <property type="evidence" value="ECO:0007669"/>
    <property type="project" value="InterPro"/>
</dbReference>
<dbReference type="GO" id="GO:0005886">
    <property type="term" value="C:plasma membrane"/>
    <property type="evidence" value="ECO:0007669"/>
    <property type="project" value="TreeGrafter"/>
</dbReference>
<dbReference type="GO" id="GO:0048699">
    <property type="term" value="P:generation of neurons"/>
    <property type="evidence" value="ECO:0007669"/>
    <property type="project" value="UniProtKB-ARBA"/>
</dbReference>
<dbReference type="eggNOG" id="KOG3589">
    <property type="taxonomic scope" value="Eukaryota"/>
</dbReference>
<dbReference type="EnsemblMetazoa" id="RPRC005089-RA">
    <property type="protein sequence ID" value="RPRC005089-PA"/>
    <property type="gene ID" value="RPRC005089"/>
</dbReference>
<dbReference type="OMA" id="RIKCNCV"/>
<comment type="subcellular location">
    <subcellularLocation>
        <location evidence="1">Cytoplasm</location>
    </subcellularLocation>
</comment>
<dbReference type="FunCoup" id="T1HM15">
    <property type="interactions" value="613"/>
</dbReference>
<dbReference type="Gene3D" id="1.10.196.10">
    <property type="match status" value="1"/>
</dbReference>
<dbReference type="SMART" id="SM00455">
    <property type="entry name" value="RBD"/>
    <property type="match status" value="2"/>
</dbReference>
<evidence type="ECO:0000256" key="4">
    <source>
        <dbReference type="ARBA" id="ARBA00022737"/>
    </source>
</evidence>
<dbReference type="GO" id="GO:0005737">
    <property type="term" value="C:cytoplasm"/>
    <property type="evidence" value="ECO:0007669"/>
    <property type="project" value="UniProtKB-SubCell"/>
</dbReference>
<dbReference type="PROSITE" id="PS50898">
    <property type="entry name" value="RBD"/>
    <property type="match status" value="1"/>
</dbReference>
<dbReference type="InterPro" id="IPR024066">
    <property type="entry name" value="RGS_subdom1/3"/>
</dbReference>
<dbReference type="Gene3D" id="3.10.20.90">
    <property type="entry name" value="Phosphatidylinositol 3-kinase Catalytic Subunit, Chain A, domain 1"/>
    <property type="match status" value="2"/>
</dbReference>
<dbReference type="EMBL" id="ACPB03004384">
    <property type="status" value="NOT_ANNOTATED_CDS"/>
    <property type="molecule type" value="Genomic_DNA"/>
</dbReference>
<dbReference type="AlphaFoldDB" id="T1HM15"/>